<gene>
    <name evidence="2" type="ORF">AB8B28_05345</name>
</gene>
<evidence type="ECO:0000256" key="1">
    <source>
        <dbReference type="SAM" id="Phobius"/>
    </source>
</evidence>
<protein>
    <submittedName>
        <fullName evidence="2">Uncharacterized protein</fullName>
    </submittedName>
</protein>
<dbReference type="AlphaFoldDB" id="A0AB39V814"/>
<dbReference type="RefSeq" id="WP_369717307.1">
    <property type="nucleotide sequence ID" value="NZ_CP165647.1"/>
</dbReference>
<dbReference type="EMBL" id="CP165647">
    <property type="protein sequence ID" value="XDU63268.1"/>
    <property type="molecule type" value="Genomic_DNA"/>
</dbReference>
<feature type="transmembrane region" description="Helical" evidence="1">
    <location>
        <begin position="21"/>
        <end position="36"/>
    </location>
</feature>
<feature type="transmembrane region" description="Helical" evidence="1">
    <location>
        <begin position="42"/>
        <end position="58"/>
    </location>
</feature>
<feature type="transmembrane region" description="Helical" evidence="1">
    <location>
        <begin position="140"/>
        <end position="164"/>
    </location>
</feature>
<feature type="transmembrane region" description="Helical" evidence="1">
    <location>
        <begin position="206"/>
        <end position="226"/>
    </location>
</feature>
<dbReference type="KEGG" id="lala:AB8B28_05345"/>
<sequence length="227" mass="27162">MQMNINKYLKKLRKLLKKIDLLSYLKIIFMIISVVLSQNNLFFITNAALVFSILNSFVRKENDKFERKFIFDFEIFTFQCFTLFYLNRQTLLMGIKLFDIEYFSKIILNAGYLNGELMFLILFGLLYIFIRKKSKAYKSYVCIIVLYFCLFEDVFYTGFSLLGINYLIGLLFIFVNIIFLPAFIDFVIISLAVLYFFMKENKNYKLVYLLLVFCYIFRLSLAVRIFL</sequence>
<proteinExistence type="predicted"/>
<accession>A0AB39V814</accession>
<feature type="transmembrane region" description="Helical" evidence="1">
    <location>
        <begin position="70"/>
        <end position="86"/>
    </location>
</feature>
<keyword evidence="1" id="KW-0812">Transmembrane</keyword>
<feature type="transmembrane region" description="Helical" evidence="1">
    <location>
        <begin position="106"/>
        <end position="128"/>
    </location>
</feature>
<feature type="transmembrane region" description="Helical" evidence="1">
    <location>
        <begin position="170"/>
        <end position="197"/>
    </location>
</feature>
<organism evidence="2">
    <name type="scientific">Leptotrichia alba</name>
    <dbReference type="NCBI Taxonomy" id="3239304"/>
    <lineage>
        <taxon>Bacteria</taxon>
        <taxon>Fusobacteriati</taxon>
        <taxon>Fusobacteriota</taxon>
        <taxon>Fusobacteriia</taxon>
        <taxon>Fusobacteriales</taxon>
        <taxon>Leptotrichiaceae</taxon>
        <taxon>Leptotrichia</taxon>
    </lineage>
</organism>
<name>A0AB39V814_9FUSO</name>
<keyword evidence="1" id="KW-1133">Transmembrane helix</keyword>
<evidence type="ECO:0000313" key="2">
    <source>
        <dbReference type="EMBL" id="XDU63268.1"/>
    </source>
</evidence>
<keyword evidence="1" id="KW-0472">Membrane</keyword>
<reference evidence="2" key="1">
    <citation type="submission" date="2024-07" db="EMBL/GenBank/DDBJ databases">
        <authorList>
            <person name="Li X.-J."/>
            <person name="Wang X."/>
        </authorList>
    </citation>
    <scope>NUCLEOTIDE SEQUENCE</scope>
    <source>
        <strain evidence="2">HSP-536</strain>
    </source>
</reference>